<evidence type="ECO:0000313" key="1">
    <source>
        <dbReference type="EMBL" id="ARF10532.1"/>
    </source>
</evidence>
<proteinExistence type="predicted"/>
<dbReference type="SUPFAM" id="SSF52540">
    <property type="entry name" value="P-loop containing nucleoside triphosphate hydrolases"/>
    <property type="match status" value="1"/>
</dbReference>
<dbReference type="Gene3D" id="3.40.50.300">
    <property type="entry name" value="P-loop containing nucleotide triphosphate hydrolases"/>
    <property type="match status" value="1"/>
</dbReference>
<name>A0A1V0SFN8_9VIRU</name>
<reference evidence="1" key="1">
    <citation type="journal article" date="2017" name="Science">
        <title>Giant viruses with an expanded complement of translation system components.</title>
        <authorList>
            <person name="Schulz F."/>
            <person name="Yutin N."/>
            <person name="Ivanova N.N."/>
            <person name="Ortega D.R."/>
            <person name="Lee T.K."/>
            <person name="Vierheilig J."/>
            <person name="Daims H."/>
            <person name="Horn M."/>
            <person name="Wagner M."/>
            <person name="Jensen G.J."/>
            <person name="Kyrpides N.C."/>
            <person name="Koonin E.V."/>
            <person name="Woyke T."/>
        </authorList>
    </citation>
    <scope>NUCLEOTIDE SEQUENCE</scope>
    <source>
        <strain evidence="1">HKV1</strain>
    </source>
</reference>
<protein>
    <submittedName>
        <fullName evidence="1">AAA domain protein</fullName>
    </submittedName>
</protein>
<sequence>MENLIIHISGASGSGKTTLGNKLKEHFKSKIVVKDLDILRDEFIKEFYGNKKWTYIDENEYQLYINDYINKQKKPIIFVGLNDNTVYGKNKNLYYNVHSHHNYYIEIDDMIIVKQKCIRLLNDIQTDKMAMEDLVKNNEKFVKKFTEAIKIECSAKQTIKQNNKWKKDYEKQDYKFMSRENIYKSVVKILNNKFSK</sequence>
<accession>A0A1V0SFN8</accession>
<dbReference type="InterPro" id="IPR027417">
    <property type="entry name" value="P-loop_NTPase"/>
</dbReference>
<organism evidence="1">
    <name type="scientific">Hokovirus HKV1</name>
    <dbReference type="NCBI Taxonomy" id="1977638"/>
    <lineage>
        <taxon>Viruses</taxon>
        <taxon>Varidnaviria</taxon>
        <taxon>Bamfordvirae</taxon>
        <taxon>Nucleocytoviricota</taxon>
        <taxon>Megaviricetes</taxon>
        <taxon>Imitervirales</taxon>
        <taxon>Mimiviridae</taxon>
        <taxon>Klosneuvirinae</taxon>
        <taxon>Hokovirus</taxon>
    </lineage>
</organism>
<gene>
    <name evidence="1" type="ORF">Hokovirus_2_59</name>
</gene>
<dbReference type="EMBL" id="KY684104">
    <property type="protein sequence ID" value="ARF10532.1"/>
    <property type="molecule type" value="Genomic_DNA"/>
</dbReference>